<evidence type="ECO:0000259" key="4">
    <source>
        <dbReference type="SMART" id="SM00507"/>
    </source>
</evidence>
<keyword evidence="5" id="KW-0378">Hydrolase</keyword>
<feature type="domain" description="HNH nuclease" evidence="4">
    <location>
        <begin position="354"/>
        <end position="406"/>
    </location>
</feature>
<dbReference type="AlphaFoldDB" id="A0A9X2IDB3"/>
<dbReference type="Pfam" id="PF02720">
    <property type="entry name" value="DUF222"/>
    <property type="match status" value="1"/>
</dbReference>
<sequence>MAITPLEAPEPLGHGVLTAARVAAFADAAHDLVDDVGALDPIQADAGALHDLVESVQQLRSRLAALESRALAAVEARDLARTAFGWGSTTDWYTHLAGLRRGAGRRLVEAATILSEQRQATLEALETGAASPEQAQVVLEQVDRLPGDDALREVAELTLLDHAHRLNATDLDRTAVQLLADLDPDGAAARHEASRERLDRVAHHRRFLSITDDGCGGVRLRGRGTLEDAAVLRAALLPLTSPVSAVDPSGGERTLDPRDHGARMWDALVRLGQHALDTDLPPESHGARARLAVTVPLQVLSGDDAHACVAEDGTPLPASTLRSLACDADVLPVVLGGESEILDIGRQSRVVPVALWRALVARDAGCTFPGCARAPVMCHAHHVQPWAEGGATSLENLAMLCGQHHRLIHGSPWQVRIRVDDGRPEFLEPVAAAADGPPAWRRDRTRLRRPARGSLAPEPQVPRG</sequence>
<comment type="caution">
    <text evidence="5">The sequence shown here is derived from an EMBL/GenBank/DDBJ whole genome shotgun (WGS) entry which is preliminary data.</text>
</comment>
<dbReference type="EMBL" id="JAMOIL010000001">
    <property type="protein sequence ID" value="MCM0618848.1"/>
    <property type="molecule type" value="Genomic_DNA"/>
</dbReference>
<keyword evidence="2" id="KW-0175">Coiled coil</keyword>
<dbReference type="GO" id="GO:0003676">
    <property type="term" value="F:nucleic acid binding"/>
    <property type="evidence" value="ECO:0007669"/>
    <property type="project" value="InterPro"/>
</dbReference>
<reference evidence="5" key="1">
    <citation type="submission" date="2022-05" db="EMBL/GenBank/DDBJ databases">
        <authorList>
            <person name="Tuo L."/>
        </authorList>
    </citation>
    <scope>NUCLEOTIDE SEQUENCE</scope>
    <source>
        <strain evidence="5">BSK12Z-4</strain>
    </source>
</reference>
<feature type="region of interest" description="Disordered" evidence="3">
    <location>
        <begin position="430"/>
        <end position="464"/>
    </location>
</feature>
<dbReference type="CDD" id="cd00085">
    <property type="entry name" value="HNHc"/>
    <property type="match status" value="1"/>
</dbReference>
<evidence type="ECO:0000313" key="5">
    <source>
        <dbReference type="EMBL" id="MCM0618848.1"/>
    </source>
</evidence>
<protein>
    <submittedName>
        <fullName evidence="5">HNH endonuclease</fullName>
    </submittedName>
</protein>
<feature type="coiled-coil region" evidence="2">
    <location>
        <begin position="49"/>
        <end position="76"/>
    </location>
</feature>
<keyword evidence="6" id="KW-1185">Reference proteome</keyword>
<dbReference type="Pfam" id="PF01844">
    <property type="entry name" value="HNH"/>
    <property type="match status" value="1"/>
</dbReference>
<dbReference type="RefSeq" id="WP_250825806.1">
    <property type="nucleotide sequence ID" value="NZ_JAMOIL010000001.1"/>
</dbReference>
<dbReference type="InterPro" id="IPR003870">
    <property type="entry name" value="DUF222"/>
</dbReference>
<keyword evidence="5" id="KW-0540">Nuclease</keyword>
<evidence type="ECO:0000313" key="6">
    <source>
        <dbReference type="Proteomes" id="UP001139485"/>
    </source>
</evidence>
<keyword evidence="5" id="KW-0255">Endonuclease</keyword>
<evidence type="ECO:0000256" key="3">
    <source>
        <dbReference type="SAM" id="MobiDB-lite"/>
    </source>
</evidence>
<gene>
    <name evidence="5" type="ORF">M8330_00900</name>
</gene>
<proteinExistence type="inferred from homology"/>
<comment type="similarity">
    <text evidence="1">Belongs to the Rv1128c/1148c/1588c/1702c/1945/3466 family.</text>
</comment>
<dbReference type="SMART" id="SM00507">
    <property type="entry name" value="HNHc"/>
    <property type="match status" value="1"/>
</dbReference>
<dbReference type="InterPro" id="IPR002711">
    <property type="entry name" value="HNH"/>
</dbReference>
<dbReference type="Gene3D" id="1.10.30.50">
    <property type="match status" value="1"/>
</dbReference>
<name>A0A9X2IDB3_9ACTN</name>
<organism evidence="5 6">
    <name type="scientific">Nocardioides bruguierae</name>
    <dbReference type="NCBI Taxonomy" id="2945102"/>
    <lineage>
        <taxon>Bacteria</taxon>
        <taxon>Bacillati</taxon>
        <taxon>Actinomycetota</taxon>
        <taxon>Actinomycetes</taxon>
        <taxon>Propionibacteriales</taxon>
        <taxon>Nocardioidaceae</taxon>
        <taxon>Nocardioides</taxon>
    </lineage>
</organism>
<dbReference type="Proteomes" id="UP001139485">
    <property type="component" value="Unassembled WGS sequence"/>
</dbReference>
<dbReference type="GO" id="GO:0004519">
    <property type="term" value="F:endonuclease activity"/>
    <property type="evidence" value="ECO:0007669"/>
    <property type="project" value="UniProtKB-KW"/>
</dbReference>
<evidence type="ECO:0000256" key="2">
    <source>
        <dbReference type="SAM" id="Coils"/>
    </source>
</evidence>
<dbReference type="GO" id="GO:0008270">
    <property type="term" value="F:zinc ion binding"/>
    <property type="evidence" value="ECO:0007669"/>
    <property type="project" value="InterPro"/>
</dbReference>
<evidence type="ECO:0000256" key="1">
    <source>
        <dbReference type="ARBA" id="ARBA00023450"/>
    </source>
</evidence>
<accession>A0A9X2IDB3</accession>
<dbReference type="InterPro" id="IPR003615">
    <property type="entry name" value="HNH_nuc"/>
</dbReference>